<dbReference type="GO" id="GO:0006367">
    <property type="term" value="P:transcription initiation at RNA polymerase II promoter"/>
    <property type="evidence" value="ECO:0007669"/>
    <property type="project" value="TreeGrafter"/>
</dbReference>
<dbReference type="SUPFAM" id="SSF160897">
    <property type="entry name" value="Taf5 N-terminal domain-like"/>
    <property type="match status" value="1"/>
</dbReference>
<dbReference type="PRINTS" id="PR00320">
    <property type="entry name" value="GPROTEINBRPT"/>
</dbReference>
<dbReference type="EMBL" id="JARGDH010000006">
    <property type="protein sequence ID" value="KAL0265762.1"/>
    <property type="molecule type" value="Genomic_DNA"/>
</dbReference>
<dbReference type="InterPro" id="IPR036322">
    <property type="entry name" value="WD40_repeat_dom_sf"/>
</dbReference>
<sequence length="500" mass="57628">MEKQTVYTDSLENHGYEKLKAWIEDSLDQFKQELMQILYPIFIHIYFDLIIQKKNYELFFRKYRGDFSKAEIEMFSSLSDAQHIKENSQATAYRTEKYTISMGKYAFNLLLNFLEENELNYILKLINQYIDIKVECEESILKDEKYKYDHLETFVSQLRKKRENKNSGYSGSYVSAEIEKLKDITKRITCNAKNLPSICCYTVFNTYEELTCSEISPDSRILALGFKNSTIEVHALDQPLRKLKKSSELEKSEMKETYEESALERLVGHQGPVFSLRFFQTGKFLVSSSHDCTVRLWSLELFSLISIYKSGFPIWCVDVTKDFYFAMGGADRVASIYSIMNNKPERIFTALSDVTVVKFHPNSNYLFFGSSDTYVRMVDIHSAKLVRVFNGHTDTITCIDISHCGQLLATGSKDRSVILWDINSSKILSTFRAHTSCVYSVSFCWFGSILASCGADCTVQLYDTSDPKAQSLTTFYTKSTPLHCCKFGYRNILSVIGPYQ</sequence>
<keyword evidence="5" id="KW-0805">Transcription regulation</keyword>
<dbReference type="PANTHER" id="PTHR19879:SF1">
    <property type="entry name" value="CANNONBALL-RELATED"/>
    <property type="match status" value="1"/>
</dbReference>
<dbReference type="CDD" id="cd08044">
    <property type="entry name" value="TAF5_NTD2"/>
    <property type="match status" value="1"/>
</dbReference>
<dbReference type="CDD" id="cd00200">
    <property type="entry name" value="WD40"/>
    <property type="match status" value="1"/>
</dbReference>
<dbReference type="Pfam" id="PF04494">
    <property type="entry name" value="TFIID_NTD2"/>
    <property type="match status" value="1"/>
</dbReference>
<evidence type="ECO:0000313" key="10">
    <source>
        <dbReference type="EMBL" id="KAL0265762.1"/>
    </source>
</evidence>
<feature type="repeat" description="WD" evidence="8">
    <location>
        <begin position="266"/>
        <end position="300"/>
    </location>
</feature>
<comment type="similarity">
    <text evidence="2">Belongs to the WD repeat TAF5 family.</text>
</comment>
<dbReference type="InterPro" id="IPR007582">
    <property type="entry name" value="TFIID_NTD2"/>
</dbReference>
<feature type="repeat" description="WD" evidence="8">
    <location>
        <begin position="431"/>
        <end position="472"/>
    </location>
</feature>
<dbReference type="InterPro" id="IPR015943">
    <property type="entry name" value="WD40/YVTN_repeat-like_dom_sf"/>
</dbReference>
<dbReference type="GO" id="GO:0016251">
    <property type="term" value="F:RNA polymerase II general transcription initiation factor activity"/>
    <property type="evidence" value="ECO:0007669"/>
    <property type="project" value="TreeGrafter"/>
</dbReference>
<organism evidence="10">
    <name type="scientific">Menopon gallinae</name>
    <name type="common">poultry shaft louse</name>
    <dbReference type="NCBI Taxonomy" id="328185"/>
    <lineage>
        <taxon>Eukaryota</taxon>
        <taxon>Metazoa</taxon>
        <taxon>Ecdysozoa</taxon>
        <taxon>Arthropoda</taxon>
        <taxon>Hexapoda</taxon>
        <taxon>Insecta</taxon>
        <taxon>Pterygota</taxon>
        <taxon>Neoptera</taxon>
        <taxon>Paraneoptera</taxon>
        <taxon>Psocodea</taxon>
        <taxon>Troctomorpha</taxon>
        <taxon>Phthiraptera</taxon>
        <taxon>Amblycera</taxon>
        <taxon>Menoponidae</taxon>
        <taxon>Menopon</taxon>
    </lineage>
</organism>
<dbReference type="Pfam" id="PF00400">
    <property type="entry name" value="WD40"/>
    <property type="match status" value="4"/>
</dbReference>
<dbReference type="Gene3D" id="1.25.40.500">
    <property type="entry name" value="TFIID subunit TAF5, NTD2 domain"/>
    <property type="match status" value="1"/>
</dbReference>
<dbReference type="GO" id="GO:0005669">
    <property type="term" value="C:transcription factor TFIID complex"/>
    <property type="evidence" value="ECO:0007669"/>
    <property type="project" value="TreeGrafter"/>
</dbReference>
<dbReference type="PROSITE" id="PS00678">
    <property type="entry name" value="WD_REPEATS_1"/>
    <property type="match status" value="1"/>
</dbReference>
<comment type="caution">
    <text evidence="10">The sequence shown here is derived from an EMBL/GenBank/DDBJ whole genome shotgun (WGS) entry which is preliminary data.</text>
</comment>
<protein>
    <recommendedName>
        <fullName evidence="9">TFIID subunit TAF5 NTD2 domain-containing protein</fullName>
    </recommendedName>
</protein>
<evidence type="ECO:0000259" key="9">
    <source>
        <dbReference type="Pfam" id="PF04494"/>
    </source>
</evidence>
<name>A0AAW2H7S8_9NEOP</name>
<evidence type="ECO:0000256" key="8">
    <source>
        <dbReference type="PROSITE-ProRule" id="PRU00221"/>
    </source>
</evidence>
<dbReference type="Gene3D" id="2.130.10.10">
    <property type="entry name" value="YVTN repeat-like/Quinoprotein amine dehydrogenase"/>
    <property type="match status" value="2"/>
</dbReference>
<dbReference type="SMART" id="SM00320">
    <property type="entry name" value="WD40"/>
    <property type="match status" value="6"/>
</dbReference>
<dbReference type="InterPro" id="IPR001680">
    <property type="entry name" value="WD40_rpt"/>
</dbReference>
<comment type="subcellular location">
    <subcellularLocation>
        <location evidence="1">Nucleus</location>
    </subcellularLocation>
</comment>
<evidence type="ECO:0000256" key="2">
    <source>
        <dbReference type="ARBA" id="ARBA00009435"/>
    </source>
</evidence>
<accession>A0AAW2H7S8</accession>
<feature type="repeat" description="WD" evidence="8">
    <location>
        <begin position="389"/>
        <end position="430"/>
    </location>
</feature>
<evidence type="ECO:0000256" key="1">
    <source>
        <dbReference type="ARBA" id="ARBA00004123"/>
    </source>
</evidence>
<dbReference type="InterPro" id="IPR019775">
    <property type="entry name" value="WD40_repeat_CS"/>
</dbReference>
<dbReference type="PANTHER" id="PTHR19879">
    <property type="entry name" value="TRANSCRIPTION INITIATION FACTOR TFIID"/>
    <property type="match status" value="1"/>
</dbReference>
<gene>
    <name evidence="10" type="ORF">PYX00_011477</name>
</gene>
<dbReference type="AlphaFoldDB" id="A0AAW2H7S8"/>
<keyword evidence="7" id="KW-0539">Nucleus</keyword>
<reference evidence="10" key="1">
    <citation type="journal article" date="2024" name="Gigascience">
        <title>Chromosome-level genome of the poultry shaft louse Menopon gallinae provides insight into the host-switching and adaptive evolution of parasitic lice.</title>
        <authorList>
            <person name="Xu Y."/>
            <person name="Ma L."/>
            <person name="Liu S."/>
            <person name="Liang Y."/>
            <person name="Liu Q."/>
            <person name="He Z."/>
            <person name="Tian L."/>
            <person name="Duan Y."/>
            <person name="Cai W."/>
            <person name="Li H."/>
            <person name="Song F."/>
        </authorList>
    </citation>
    <scope>NUCLEOTIDE SEQUENCE</scope>
    <source>
        <strain evidence="10">Cailab_2023a</strain>
    </source>
</reference>
<evidence type="ECO:0000256" key="5">
    <source>
        <dbReference type="ARBA" id="ARBA00023015"/>
    </source>
</evidence>
<proteinExistence type="inferred from homology"/>
<dbReference type="PROSITE" id="PS50294">
    <property type="entry name" value="WD_REPEATS_REGION"/>
    <property type="match status" value="2"/>
</dbReference>
<dbReference type="InterPro" id="IPR020472">
    <property type="entry name" value="WD40_PAC1"/>
</dbReference>
<keyword evidence="6" id="KW-0804">Transcription</keyword>
<feature type="domain" description="TFIID subunit TAF5 NTD2" evidence="9">
    <location>
        <begin position="14"/>
        <end position="130"/>
    </location>
</feature>
<dbReference type="PROSITE" id="PS50082">
    <property type="entry name" value="WD_REPEATS_2"/>
    <property type="match status" value="3"/>
</dbReference>
<evidence type="ECO:0000256" key="3">
    <source>
        <dbReference type="ARBA" id="ARBA00022574"/>
    </source>
</evidence>
<evidence type="ECO:0000256" key="4">
    <source>
        <dbReference type="ARBA" id="ARBA00022737"/>
    </source>
</evidence>
<evidence type="ECO:0000256" key="7">
    <source>
        <dbReference type="ARBA" id="ARBA00023242"/>
    </source>
</evidence>
<keyword evidence="3 8" id="KW-0853">WD repeat</keyword>
<evidence type="ECO:0000256" key="6">
    <source>
        <dbReference type="ARBA" id="ARBA00023163"/>
    </source>
</evidence>
<keyword evidence="4" id="KW-0677">Repeat</keyword>
<dbReference type="SUPFAM" id="SSF50978">
    <property type="entry name" value="WD40 repeat-like"/>
    <property type="match status" value="1"/>
</dbReference>
<dbReference type="InterPro" id="IPR037264">
    <property type="entry name" value="TFIID_NTD2_sf"/>
</dbReference>